<dbReference type="OrthoDB" id="5826647at2"/>
<protein>
    <submittedName>
        <fullName evidence="1">Tryptophanase leader peptide</fullName>
    </submittedName>
</protein>
<evidence type="ECO:0000313" key="2">
    <source>
        <dbReference type="Proteomes" id="UP000287563"/>
    </source>
</evidence>
<name>A0A3S3QTI7_9GAMM</name>
<dbReference type="EMBL" id="RJLM01000002">
    <property type="protein sequence ID" value="RWX56142.1"/>
    <property type="molecule type" value="Genomic_DNA"/>
</dbReference>
<dbReference type="GO" id="GO:0031556">
    <property type="term" value="P:transcriptional attenuation by ribosome"/>
    <property type="evidence" value="ECO:0007669"/>
    <property type="project" value="InterPro"/>
</dbReference>
<reference evidence="1 2" key="1">
    <citation type="submission" date="2018-11" db="EMBL/GenBank/DDBJ databases">
        <title>Photobacterium sp. BEI247 sp. nov., a marine bacterium isolated from Yongle Blue Hole in the South China Sea.</title>
        <authorList>
            <person name="Wang X."/>
        </authorList>
    </citation>
    <scope>NUCLEOTIDE SEQUENCE [LARGE SCALE GENOMIC DNA]</scope>
    <source>
        <strain evidence="2">BEI247</strain>
    </source>
</reference>
<evidence type="ECO:0000313" key="1">
    <source>
        <dbReference type="EMBL" id="RWX56142.1"/>
    </source>
</evidence>
<proteinExistence type="predicted"/>
<dbReference type="NCBIfam" id="TIGR02616">
    <property type="entry name" value="tnaC_leader"/>
    <property type="match status" value="1"/>
</dbReference>
<gene>
    <name evidence="1" type="primary">tnaC</name>
    <name evidence="1" type="ORF">EDI28_07580</name>
</gene>
<dbReference type="AlphaFoldDB" id="A0A3S3QTI7"/>
<keyword evidence="2" id="KW-1185">Reference proteome</keyword>
<dbReference type="RefSeq" id="WP_128783228.1">
    <property type="nucleotide sequence ID" value="NZ_JAKJSG010000037.1"/>
</dbReference>
<organism evidence="1 2">
    <name type="scientific">Photobacterium chitinilyticum</name>
    <dbReference type="NCBI Taxonomy" id="2485123"/>
    <lineage>
        <taxon>Bacteria</taxon>
        <taxon>Pseudomonadati</taxon>
        <taxon>Pseudomonadota</taxon>
        <taxon>Gammaproteobacteria</taxon>
        <taxon>Vibrionales</taxon>
        <taxon>Vibrionaceae</taxon>
        <taxon>Photobacterium</taxon>
    </lineage>
</organism>
<accession>A0A3S3QTI7</accession>
<dbReference type="Proteomes" id="UP000287563">
    <property type="component" value="Unassembled WGS sequence"/>
</dbReference>
<dbReference type="InterPro" id="IPR012620">
    <property type="entry name" value="Trp_operon_leader_peptide"/>
</dbReference>
<comment type="caution">
    <text evidence="1">The sequence shown here is derived from an EMBL/GenBank/DDBJ whole genome shotgun (WGS) entry which is preliminary data.</text>
</comment>
<sequence>MDVYLKLQSTATLALSAWYNVDHKLSFHLSSE</sequence>